<dbReference type="EMBL" id="JABXWD010000182">
    <property type="protein sequence ID" value="MBV6342010.1"/>
    <property type="molecule type" value="Genomic_DNA"/>
</dbReference>
<evidence type="ECO:0000256" key="6">
    <source>
        <dbReference type="RuleBase" id="RU003953"/>
    </source>
</evidence>
<evidence type="ECO:0000259" key="9">
    <source>
        <dbReference type="Pfam" id="PF12627"/>
    </source>
</evidence>
<comment type="similarity">
    <text evidence="6">Belongs to the tRNA nucleotidyltransferase/poly(A) polymerase family.</text>
</comment>
<evidence type="ECO:0000259" key="7">
    <source>
        <dbReference type="Pfam" id="PF01743"/>
    </source>
</evidence>
<dbReference type="InterPro" id="IPR050124">
    <property type="entry name" value="tRNA_CCA-adding_enzyme"/>
</dbReference>
<protein>
    <submittedName>
        <fullName evidence="10">CCA tRNA nucleotidyltransferase</fullName>
    </submittedName>
</protein>
<dbReference type="Pfam" id="PF01966">
    <property type="entry name" value="HD"/>
    <property type="match status" value="1"/>
</dbReference>
<keyword evidence="2" id="KW-0548">Nucleotidyltransferase</keyword>
<gene>
    <name evidence="10" type="ORF">HWQ67_10470</name>
</gene>
<organism evidence="10 11">
    <name type="scientific">Candidatus Magnetobacterium casense</name>
    <dbReference type="NCBI Taxonomy" id="1455061"/>
    <lineage>
        <taxon>Bacteria</taxon>
        <taxon>Pseudomonadati</taxon>
        <taxon>Nitrospirota</taxon>
        <taxon>Thermodesulfovibrionia</taxon>
        <taxon>Thermodesulfovibrionales</taxon>
        <taxon>Candidatus Magnetobacteriaceae</taxon>
        <taxon>Candidatus Magnetobacterium</taxon>
    </lineage>
</organism>
<dbReference type="Pfam" id="PF12627">
    <property type="entry name" value="PolyA_pol_RNAbd"/>
    <property type="match status" value="1"/>
</dbReference>
<evidence type="ECO:0000256" key="2">
    <source>
        <dbReference type="ARBA" id="ARBA00022695"/>
    </source>
</evidence>
<dbReference type="InterPro" id="IPR006674">
    <property type="entry name" value="HD_domain"/>
</dbReference>
<feature type="domain" description="tRNA nucleotidyltransferase/poly(A) polymerase RNA and SrmB- binding" evidence="9">
    <location>
        <begin position="179"/>
        <end position="239"/>
    </location>
</feature>
<evidence type="ECO:0000256" key="5">
    <source>
        <dbReference type="ARBA" id="ARBA00022842"/>
    </source>
</evidence>
<evidence type="ECO:0000259" key="8">
    <source>
        <dbReference type="Pfam" id="PF01966"/>
    </source>
</evidence>
<proteinExistence type="inferred from homology"/>
<evidence type="ECO:0000256" key="1">
    <source>
        <dbReference type="ARBA" id="ARBA00001946"/>
    </source>
</evidence>
<dbReference type="InterPro" id="IPR032828">
    <property type="entry name" value="PolyA_RNA-bd"/>
</dbReference>
<dbReference type="NCBIfam" id="TIGR00277">
    <property type="entry name" value="HDIG"/>
    <property type="match status" value="1"/>
</dbReference>
<evidence type="ECO:0000256" key="4">
    <source>
        <dbReference type="ARBA" id="ARBA00022800"/>
    </source>
</evidence>
<comment type="caution">
    <text evidence="10">The sequence shown here is derived from an EMBL/GenBank/DDBJ whole genome shotgun (WGS) entry which is preliminary data.</text>
</comment>
<dbReference type="PANTHER" id="PTHR47545">
    <property type="entry name" value="MULTIFUNCTIONAL CCA PROTEIN"/>
    <property type="match status" value="1"/>
</dbReference>
<name>A0ABS6S0A3_9BACT</name>
<dbReference type="InterPro" id="IPR003607">
    <property type="entry name" value="HD/PDEase_dom"/>
</dbReference>
<keyword evidence="6" id="KW-0808">Transferase</keyword>
<keyword evidence="5" id="KW-0460">Magnesium</keyword>
<reference evidence="10 11" key="1">
    <citation type="journal article" date="2020" name="J Geophys Res Biogeosci">
        <title>Magnetotaxis as an Adaptation to Enable Bacterial Shuttling of Microbial Sulfur and Sulfur Cycling Across Aquatic Oxic#Anoxic Interfaces.</title>
        <authorList>
            <person name="Li J."/>
            <person name="Liu P."/>
            <person name="Wang J."/>
            <person name="Roberts A.P."/>
            <person name="Pan Y."/>
        </authorList>
    </citation>
    <scope>NUCLEOTIDE SEQUENCE [LARGE SCALE GENOMIC DNA]</scope>
    <source>
        <strain evidence="10 11">MYR-1_YQ</strain>
    </source>
</reference>
<dbReference type="InterPro" id="IPR006675">
    <property type="entry name" value="HDIG_dom"/>
</dbReference>
<dbReference type="RefSeq" id="WP_218252639.1">
    <property type="nucleotide sequence ID" value="NZ_JABXWD010000182.1"/>
</dbReference>
<feature type="domain" description="HD" evidence="8">
    <location>
        <begin position="284"/>
        <end position="396"/>
    </location>
</feature>
<comment type="cofactor">
    <cofactor evidence="1">
        <name>Mg(2+)</name>
        <dbReference type="ChEBI" id="CHEBI:18420"/>
    </cofactor>
</comment>
<keyword evidence="4" id="KW-0692">RNA repair</keyword>
<keyword evidence="3" id="KW-0547">Nucleotide-binding</keyword>
<evidence type="ECO:0000313" key="11">
    <source>
        <dbReference type="Proteomes" id="UP001196980"/>
    </source>
</evidence>
<dbReference type="Proteomes" id="UP001196980">
    <property type="component" value="Unassembled WGS sequence"/>
</dbReference>
<dbReference type="Pfam" id="PF01743">
    <property type="entry name" value="PolyA_pol"/>
    <property type="match status" value="1"/>
</dbReference>
<dbReference type="InterPro" id="IPR002646">
    <property type="entry name" value="PolA_pol_head_dom"/>
</dbReference>
<evidence type="ECO:0000256" key="3">
    <source>
        <dbReference type="ARBA" id="ARBA00022741"/>
    </source>
</evidence>
<dbReference type="CDD" id="cd00077">
    <property type="entry name" value="HDc"/>
    <property type="match status" value="1"/>
</dbReference>
<keyword evidence="11" id="KW-1185">Reference proteome</keyword>
<accession>A0ABS6S0A3</accession>
<evidence type="ECO:0000313" key="10">
    <source>
        <dbReference type="EMBL" id="MBV6342010.1"/>
    </source>
</evidence>
<feature type="domain" description="Poly A polymerase head" evidence="7">
    <location>
        <begin position="29"/>
        <end position="154"/>
    </location>
</feature>
<dbReference type="PANTHER" id="PTHR47545:SF1">
    <property type="entry name" value="MULTIFUNCTIONAL CCA PROTEIN"/>
    <property type="match status" value="1"/>
</dbReference>
<sequence>MAYLVNHALNNICRRLIDFLPGFCPGSEMYVVGGTVRDILMGRVVKDVDVVLSGDPIAVARAFAVEVRGSFVWLHEGDGIPGNKFSPTTRVVKGAGVVDFTALRGGCLKNDLLSRDFTLNALAMPLSALSGDTVGDMIVDVTTGLDDLRSGTIRMVNRENLVEDPLRLLRAYRFSAQLGLRIEPDTLEAISDLRTLIHRAATERIWSELKGVLSAESSAGVIGSMVDSGLLFELLPELQTAEAVTQNAYHNLDVLQHTLAAYQAAETEINDPQGRGLPSPQGFRQYLAHPPGTLAILKLAVLLHDIGKPLTRAVGSDARVTFHDHARVGAEMARDILLRFKASQREVELTCKLIAHHMRLCHTSCTELVGNKRAMVRLLNKVGADIHALIIIALADTQAKTVSHRDEIIHMAGDILGFYTGQYMSRMRAPRLITGHDLIDGFGLRPSPEFSLILEHIHNKSLEGAINSRQEALSEVRAYLQCKNQR</sequence>
<keyword evidence="6" id="KW-0694">RNA-binding</keyword>